<dbReference type="GO" id="GO:0000160">
    <property type="term" value="P:phosphorelay signal transduction system"/>
    <property type="evidence" value="ECO:0007669"/>
    <property type="project" value="UniProtKB-KW"/>
</dbReference>
<dbReference type="Gene3D" id="1.20.120.160">
    <property type="entry name" value="HPT domain"/>
    <property type="match status" value="1"/>
</dbReference>
<dbReference type="PANTHER" id="PTHR45339">
    <property type="entry name" value="HYBRID SIGNAL TRANSDUCTION HISTIDINE KINASE J"/>
    <property type="match status" value="1"/>
</dbReference>
<evidence type="ECO:0000259" key="6">
    <source>
        <dbReference type="PROSITE" id="PS50894"/>
    </source>
</evidence>
<dbReference type="PROSITE" id="PS50110">
    <property type="entry name" value="RESPONSE_REGULATORY"/>
    <property type="match status" value="1"/>
</dbReference>
<sequence length="255" mass="26140">MILIDLNMPRMNGIEATEAIRAGQGPNRATPIIAITANVLPEARARLEAAGVCRVISKPITRRILEQVLADELARAGTGSAPRSATVQIGAATPHLAQSAPKLSAETAPHRAVSAFSPGGAPLMATREAPLINLATHTDLAQSLGPDLMAQTLAQFLAEGESMLPRLTTVAAQADPAATAALAHKFAGSAALLGADRLHRLLKAIDTPLRHLPAGAPPGDSAAAALAALPTVWTATRAMVATRISPTQTPDGTST</sequence>
<keyword evidence="1 4" id="KW-0597">Phosphoprotein</keyword>
<evidence type="ECO:0000259" key="5">
    <source>
        <dbReference type="PROSITE" id="PS50110"/>
    </source>
</evidence>
<evidence type="ECO:0000313" key="8">
    <source>
        <dbReference type="Proteomes" id="UP000219111"/>
    </source>
</evidence>
<feature type="domain" description="Response regulatory" evidence="5">
    <location>
        <begin position="1"/>
        <end position="73"/>
    </location>
</feature>
<gene>
    <name evidence="7" type="ORF">SAMN05877831_10864</name>
</gene>
<feature type="modified residue" description="Phosphohistidine" evidence="3">
    <location>
        <position position="184"/>
    </location>
</feature>
<dbReference type="GO" id="GO:0004672">
    <property type="term" value="F:protein kinase activity"/>
    <property type="evidence" value="ECO:0007669"/>
    <property type="project" value="UniProtKB-ARBA"/>
</dbReference>
<dbReference type="CDD" id="cd17546">
    <property type="entry name" value="REC_hyHK_CKI1_RcsC-like"/>
    <property type="match status" value="1"/>
</dbReference>
<dbReference type="InterPro" id="IPR001789">
    <property type="entry name" value="Sig_transdc_resp-reg_receiver"/>
</dbReference>
<dbReference type="GO" id="GO:0005524">
    <property type="term" value="F:ATP binding"/>
    <property type="evidence" value="ECO:0007669"/>
    <property type="project" value="UniProtKB-KW"/>
</dbReference>
<evidence type="ECO:0000256" key="4">
    <source>
        <dbReference type="PROSITE-ProRule" id="PRU00169"/>
    </source>
</evidence>
<keyword evidence="2" id="KW-0902">Two-component regulatory system</keyword>
<feature type="domain" description="HPt" evidence="6">
    <location>
        <begin position="145"/>
        <end position="243"/>
    </location>
</feature>
<dbReference type="Proteomes" id="UP000219111">
    <property type="component" value="Unassembled WGS sequence"/>
</dbReference>
<evidence type="ECO:0000256" key="2">
    <source>
        <dbReference type="ARBA" id="ARBA00023012"/>
    </source>
</evidence>
<dbReference type="AlphaFoldDB" id="A0A285SVC3"/>
<dbReference type="InterPro" id="IPR036641">
    <property type="entry name" value="HPT_dom_sf"/>
</dbReference>
<proteinExistence type="predicted"/>
<protein>
    <submittedName>
        <fullName evidence="7">Hpt domain-containing protein</fullName>
    </submittedName>
</protein>
<keyword evidence="8" id="KW-1185">Reference proteome</keyword>
<dbReference type="InterPro" id="IPR011006">
    <property type="entry name" value="CheY-like_superfamily"/>
</dbReference>
<dbReference type="EMBL" id="OBMT01000008">
    <property type="protein sequence ID" value="SOC10421.1"/>
    <property type="molecule type" value="Genomic_DNA"/>
</dbReference>
<name>A0A285SVC3_9RHOB</name>
<reference evidence="8" key="1">
    <citation type="submission" date="2017-08" db="EMBL/GenBank/DDBJ databases">
        <authorList>
            <person name="Varghese N."/>
            <person name="Submissions S."/>
        </authorList>
    </citation>
    <scope>NUCLEOTIDE SEQUENCE [LARGE SCALE GENOMIC DNA]</scope>
    <source>
        <strain evidence="8">JA276</strain>
    </source>
</reference>
<accession>A0A285SVC3</accession>
<evidence type="ECO:0000313" key="7">
    <source>
        <dbReference type="EMBL" id="SOC10421.1"/>
    </source>
</evidence>
<dbReference type="Gene3D" id="3.40.50.2300">
    <property type="match status" value="1"/>
</dbReference>
<dbReference type="GO" id="GO:0005886">
    <property type="term" value="C:plasma membrane"/>
    <property type="evidence" value="ECO:0007669"/>
    <property type="project" value="UniProtKB-SubCell"/>
</dbReference>
<evidence type="ECO:0000256" key="1">
    <source>
        <dbReference type="ARBA" id="ARBA00022553"/>
    </source>
</evidence>
<feature type="modified residue" description="4-aspartylphosphate" evidence="4">
    <location>
        <position position="5"/>
    </location>
</feature>
<dbReference type="PANTHER" id="PTHR45339:SF6">
    <property type="entry name" value="SENSORY HISTIDINE PROTEIN KINASE"/>
    <property type="match status" value="1"/>
</dbReference>
<dbReference type="Pfam" id="PF00072">
    <property type="entry name" value="Response_reg"/>
    <property type="match status" value="1"/>
</dbReference>
<dbReference type="SUPFAM" id="SSF52172">
    <property type="entry name" value="CheY-like"/>
    <property type="match status" value="1"/>
</dbReference>
<dbReference type="SUPFAM" id="SSF47226">
    <property type="entry name" value="Histidine-containing phosphotransfer domain, HPT domain"/>
    <property type="match status" value="1"/>
</dbReference>
<dbReference type="Pfam" id="PF01627">
    <property type="entry name" value="Hpt"/>
    <property type="match status" value="1"/>
</dbReference>
<dbReference type="InterPro" id="IPR008207">
    <property type="entry name" value="Sig_transdc_His_kin_Hpt_dom"/>
</dbReference>
<evidence type="ECO:0000256" key="3">
    <source>
        <dbReference type="PROSITE-ProRule" id="PRU00110"/>
    </source>
</evidence>
<dbReference type="PROSITE" id="PS50894">
    <property type="entry name" value="HPT"/>
    <property type="match status" value="1"/>
</dbReference>
<organism evidence="7 8">
    <name type="scientific">Rhodobacter maris</name>
    <dbReference type="NCBI Taxonomy" id="446682"/>
    <lineage>
        <taxon>Bacteria</taxon>
        <taxon>Pseudomonadati</taxon>
        <taxon>Pseudomonadota</taxon>
        <taxon>Alphaproteobacteria</taxon>
        <taxon>Rhodobacterales</taxon>
        <taxon>Rhodobacter group</taxon>
        <taxon>Rhodobacter</taxon>
    </lineage>
</organism>